<evidence type="ECO:0000256" key="5">
    <source>
        <dbReference type="SAM" id="SignalP"/>
    </source>
</evidence>
<dbReference type="PROSITE" id="PS51123">
    <property type="entry name" value="OMPA_2"/>
    <property type="match status" value="1"/>
</dbReference>
<dbReference type="InterPro" id="IPR006665">
    <property type="entry name" value="OmpA-like"/>
</dbReference>
<comment type="similarity">
    <text evidence="2">Belongs to the bacterial solute-binding protein SsuA/TauA family.</text>
</comment>
<evidence type="ECO:0000256" key="2">
    <source>
        <dbReference type="ARBA" id="ARBA00010742"/>
    </source>
</evidence>
<evidence type="ECO:0000313" key="7">
    <source>
        <dbReference type="EMBL" id="GAA6144623.1"/>
    </source>
</evidence>
<gene>
    <name evidence="7" type="ORF">NBRC116585_07400</name>
</gene>
<feature type="chain" id="PRO_5045275349" description="OmpA-like domain-containing protein" evidence="5">
    <location>
        <begin position="20"/>
        <end position="569"/>
    </location>
</feature>
<dbReference type="SUPFAM" id="SSF53850">
    <property type="entry name" value="Periplasmic binding protein-like II"/>
    <property type="match status" value="1"/>
</dbReference>
<evidence type="ECO:0000256" key="4">
    <source>
        <dbReference type="PROSITE-ProRule" id="PRU00473"/>
    </source>
</evidence>
<dbReference type="RefSeq" id="WP_353293547.1">
    <property type="nucleotide sequence ID" value="NZ_BAABWH010000001.1"/>
</dbReference>
<dbReference type="Gene3D" id="3.40.190.10">
    <property type="entry name" value="Periplasmic binding protein-like II"/>
    <property type="match status" value="2"/>
</dbReference>
<organism evidence="7 8">
    <name type="scientific">Thalassolituus maritimus</name>
    <dbReference type="NCBI Taxonomy" id="484498"/>
    <lineage>
        <taxon>Bacteria</taxon>
        <taxon>Pseudomonadati</taxon>
        <taxon>Pseudomonadota</taxon>
        <taxon>Gammaproteobacteria</taxon>
        <taxon>Oceanospirillales</taxon>
        <taxon>Oceanospirillaceae</taxon>
        <taxon>Thalassolituus</taxon>
    </lineage>
</organism>
<dbReference type="Pfam" id="PF09084">
    <property type="entry name" value="NMT1"/>
    <property type="match status" value="1"/>
</dbReference>
<dbReference type="PANTHER" id="PTHR30024">
    <property type="entry name" value="ALIPHATIC SULFONATES-BINDING PROTEIN-RELATED"/>
    <property type="match status" value="1"/>
</dbReference>
<dbReference type="PANTHER" id="PTHR30024:SF47">
    <property type="entry name" value="TAURINE-BINDING PERIPLASMIC PROTEIN"/>
    <property type="match status" value="1"/>
</dbReference>
<keyword evidence="8" id="KW-1185">Reference proteome</keyword>
<accession>A0ABP9ZWV7</accession>
<comment type="caution">
    <text evidence="7">The sequence shown here is derived from an EMBL/GenBank/DDBJ whole genome shotgun (WGS) entry which is preliminary data.</text>
</comment>
<protein>
    <recommendedName>
        <fullName evidence="6">OmpA-like domain-containing protein</fullName>
    </recommendedName>
</protein>
<evidence type="ECO:0000259" key="6">
    <source>
        <dbReference type="PROSITE" id="PS51123"/>
    </source>
</evidence>
<sequence length="569" mass="62193">MKHLLVLWMILCLPVAANAAPEYINFKPLERVVNTPVAGVKQTADVLPIITWGGDIATIYANGNTVRTSPGSLFAQNGLDYRLVREDVFANQVEQYLAGETPFLRGTMGMISLASDVLNKDPRTKPVVFYQMTWSAGGDALVVKNNIKSARDLRGKTIAVQAYGPHVDYLVRVLKDAGLSFSDVTVKWVADLTGTDNSPAAAFYEDDIDAAFVIIPDALALTSGGNVGTGAEDSVKGSKILMSTKTANRVIADVYAVRHDYYQKNKSEIERLAKTLMKASEELGDLVGQRTSRSSEYRSAMAFSAEILLDSPEAIADAEGLYADCEFVHFNGNVKFFEDANYPRGFSAVSGEIYASLKDLKLVNGGSNKLAKAELNYKQLDAGLVRTQQSEAPRFNRDQVSALVSRKQQQGSLDDGELFSFEVFFSPNQNSFSADLYAKEFDRVVELASAYGGAIITVEGHSDPMGYLRAKKKGQQPVVLGRIKQSAKNLSISRAQAVRDAIMSYADARRVTIDSSQFEPIGHGITQPATGICGNDPCAPKNEKEWHSNMRVVFRLIQVEAESDVFMPL</sequence>
<dbReference type="Proteomes" id="UP001481413">
    <property type="component" value="Unassembled WGS sequence"/>
</dbReference>
<dbReference type="SUPFAM" id="SSF103088">
    <property type="entry name" value="OmpA-like"/>
    <property type="match status" value="1"/>
</dbReference>
<keyword evidence="3 5" id="KW-0732">Signal</keyword>
<reference evidence="7 8" key="1">
    <citation type="submission" date="2024-04" db="EMBL/GenBank/DDBJ databases">
        <title>Draft genome sequence of Thalassolituus maritimus NBRC 116585.</title>
        <authorList>
            <person name="Miyakawa T."/>
            <person name="Kusuya Y."/>
            <person name="Miura T."/>
        </authorList>
    </citation>
    <scope>NUCLEOTIDE SEQUENCE [LARGE SCALE GENOMIC DNA]</scope>
    <source>
        <strain evidence="7 8">5NW40-0001</strain>
    </source>
</reference>
<proteinExistence type="inferred from homology"/>
<comment type="subcellular location">
    <subcellularLocation>
        <location evidence="1">Periplasm</location>
    </subcellularLocation>
</comment>
<dbReference type="InterPro" id="IPR015168">
    <property type="entry name" value="SsuA/THI5"/>
</dbReference>
<evidence type="ECO:0000256" key="3">
    <source>
        <dbReference type="ARBA" id="ARBA00022729"/>
    </source>
</evidence>
<name>A0ABP9ZWV7_9GAMM</name>
<keyword evidence="4" id="KW-0472">Membrane</keyword>
<dbReference type="Gene3D" id="3.30.1330.60">
    <property type="entry name" value="OmpA-like domain"/>
    <property type="match status" value="1"/>
</dbReference>
<feature type="signal peptide" evidence="5">
    <location>
        <begin position="1"/>
        <end position="19"/>
    </location>
</feature>
<dbReference type="InterPro" id="IPR036737">
    <property type="entry name" value="OmpA-like_sf"/>
</dbReference>
<feature type="domain" description="OmpA-like" evidence="6">
    <location>
        <begin position="412"/>
        <end position="560"/>
    </location>
</feature>
<evidence type="ECO:0000256" key="1">
    <source>
        <dbReference type="ARBA" id="ARBA00004418"/>
    </source>
</evidence>
<dbReference type="EMBL" id="BAABWH010000001">
    <property type="protein sequence ID" value="GAA6144623.1"/>
    <property type="molecule type" value="Genomic_DNA"/>
</dbReference>
<evidence type="ECO:0000313" key="8">
    <source>
        <dbReference type="Proteomes" id="UP001481413"/>
    </source>
</evidence>